<dbReference type="Proteomes" id="UP001595791">
    <property type="component" value="Unassembled WGS sequence"/>
</dbReference>
<evidence type="ECO:0000313" key="1">
    <source>
        <dbReference type="EMBL" id="MFC4161889.1"/>
    </source>
</evidence>
<dbReference type="EMBL" id="JBHSBU010000002">
    <property type="protein sequence ID" value="MFC4161889.1"/>
    <property type="molecule type" value="Genomic_DNA"/>
</dbReference>
<dbReference type="RefSeq" id="WP_378168516.1">
    <property type="nucleotide sequence ID" value="NZ_JBHSBU010000002.1"/>
</dbReference>
<name>A0ABV8MVT8_9NEIS</name>
<keyword evidence="2" id="KW-1185">Reference proteome</keyword>
<evidence type="ECO:0000313" key="2">
    <source>
        <dbReference type="Proteomes" id="UP001595791"/>
    </source>
</evidence>
<reference evidence="2" key="1">
    <citation type="journal article" date="2019" name="Int. J. Syst. Evol. Microbiol.">
        <title>The Global Catalogue of Microorganisms (GCM) 10K type strain sequencing project: providing services to taxonomists for standard genome sequencing and annotation.</title>
        <authorList>
            <consortium name="The Broad Institute Genomics Platform"/>
            <consortium name="The Broad Institute Genome Sequencing Center for Infectious Disease"/>
            <person name="Wu L."/>
            <person name="Ma J."/>
        </authorList>
    </citation>
    <scope>NUCLEOTIDE SEQUENCE [LARGE SCALE GENOMIC DNA]</scope>
    <source>
        <strain evidence="2">LMG 29894</strain>
    </source>
</reference>
<sequence>MKPHELLPDQHDTVVVNGSTVRKGSVGAFLVSWRLASDPAQAASTREEAKVDLLALVPALAALGLFEVLTPRDPQLAQWVQTALADRAVS</sequence>
<protein>
    <recommendedName>
        <fullName evidence="3">Preprotein translocase subunit SecD</fullName>
    </recommendedName>
</protein>
<organism evidence="1 2">
    <name type="scientific">Chitinimonas lacunae</name>
    <dbReference type="NCBI Taxonomy" id="1963018"/>
    <lineage>
        <taxon>Bacteria</taxon>
        <taxon>Pseudomonadati</taxon>
        <taxon>Pseudomonadota</taxon>
        <taxon>Betaproteobacteria</taxon>
        <taxon>Neisseriales</taxon>
        <taxon>Chitinibacteraceae</taxon>
        <taxon>Chitinimonas</taxon>
    </lineage>
</organism>
<gene>
    <name evidence="1" type="ORF">ACFOW7_21350</name>
</gene>
<accession>A0ABV8MVT8</accession>
<comment type="caution">
    <text evidence="1">The sequence shown here is derived from an EMBL/GenBank/DDBJ whole genome shotgun (WGS) entry which is preliminary data.</text>
</comment>
<proteinExistence type="predicted"/>
<evidence type="ECO:0008006" key="3">
    <source>
        <dbReference type="Google" id="ProtNLM"/>
    </source>
</evidence>